<organism evidence="2 3">
    <name type="scientific">Nyssa sinensis</name>
    <dbReference type="NCBI Taxonomy" id="561372"/>
    <lineage>
        <taxon>Eukaryota</taxon>
        <taxon>Viridiplantae</taxon>
        <taxon>Streptophyta</taxon>
        <taxon>Embryophyta</taxon>
        <taxon>Tracheophyta</taxon>
        <taxon>Spermatophyta</taxon>
        <taxon>Magnoliopsida</taxon>
        <taxon>eudicotyledons</taxon>
        <taxon>Gunneridae</taxon>
        <taxon>Pentapetalae</taxon>
        <taxon>asterids</taxon>
        <taxon>Cornales</taxon>
        <taxon>Nyssaceae</taxon>
        <taxon>Nyssa</taxon>
    </lineage>
</organism>
<gene>
    <name evidence="2" type="ORF">F0562_029442</name>
</gene>
<keyword evidence="3" id="KW-1185">Reference proteome</keyword>
<evidence type="ECO:0000313" key="3">
    <source>
        <dbReference type="Proteomes" id="UP000325577"/>
    </source>
</evidence>
<keyword evidence="1" id="KW-0732">Signal</keyword>
<dbReference type="AlphaFoldDB" id="A0A5J5B353"/>
<evidence type="ECO:0000256" key="1">
    <source>
        <dbReference type="SAM" id="SignalP"/>
    </source>
</evidence>
<dbReference type="Proteomes" id="UP000325577">
    <property type="component" value="Linkage Group LG16"/>
</dbReference>
<accession>A0A5J5B353</accession>
<evidence type="ECO:0000313" key="2">
    <source>
        <dbReference type="EMBL" id="KAA8536964.1"/>
    </source>
</evidence>
<reference evidence="2 3" key="1">
    <citation type="submission" date="2019-09" db="EMBL/GenBank/DDBJ databases">
        <title>A chromosome-level genome assembly of the Chinese tupelo Nyssa sinensis.</title>
        <authorList>
            <person name="Yang X."/>
            <person name="Kang M."/>
            <person name="Yang Y."/>
            <person name="Xiong H."/>
            <person name="Wang M."/>
            <person name="Zhang Z."/>
            <person name="Wang Z."/>
            <person name="Wu H."/>
            <person name="Ma T."/>
            <person name="Liu J."/>
            <person name="Xi Z."/>
        </authorList>
    </citation>
    <scope>NUCLEOTIDE SEQUENCE [LARGE SCALE GENOMIC DNA]</scope>
    <source>
        <strain evidence="2">J267</strain>
        <tissue evidence="2">Leaf</tissue>
    </source>
</reference>
<sequence length="246" mass="27904">MGLSAAFASFPKRWWWVLILSGLLLAVIEAFSAVSSPLDQASLSIGSVNGVDSRIFTMEEVLNALEDHEVKIIMKCGGGGVGKTVKEDVLRFSMLFRTTEHLNLEGLDLKNAVIAEGVSNTWSILLRQVVWWNWNNLVYVSDRMEEVFKERGKGRKSETIKIEFSNLKHLKLVKLRALTSVCNGINEICFPQLNNLYLHKGPTFKSFCLQETILVPINSKPFVRKELDTIDVKPLFWEKAFITKEK</sequence>
<feature type="signal peptide" evidence="1">
    <location>
        <begin position="1"/>
        <end position="30"/>
    </location>
</feature>
<proteinExistence type="predicted"/>
<dbReference type="EMBL" id="CM018039">
    <property type="protein sequence ID" value="KAA8536964.1"/>
    <property type="molecule type" value="Genomic_DNA"/>
</dbReference>
<protein>
    <submittedName>
        <fullName evidence="2">Uncharacterized protein</fullName>
    </submittedName>
</protein>
<name>A0A5J5B353_9ASTE</name>
<feature type="chain" id="PRO_5023905797" evidence="1">
    <location>
        <begin position="31"/>
        <end position="246"/>
    </location>
</feature>